<proteinExistence type="predicted"/>
<dbReference type="RefSeq" id="WP_122902784.1">
    <property type="nucleotide sequence ID" value="NZ_BJOD01000100.1"/>
</dbReference>
<evidence type="ECO:0000313" key="3">
    <source>
        <dbReference type="EMBL" id="RNB61531.1"/>
    </source>
</evidence>
<dbReference type="AlphaFoldDB" id="A0A3M8BDM5"/>
<name>A0A3M8BDM5_9BACL</name>
<organism evidence="3 4">
    <name type="scientific">Brevibacillus agri</name>
    <dbReference type="NCBI Taxonomy" id="51101"/>
    <lineage>
        <taxon>Bacteria</taxon>
        <taxon>Bacillati</taxon>
        <taxon>Bacillota</taxon>
        <taxon>Bacilli</taxon>
        <taxon>Bacillales</taxon>
        <taxon>Paenibacillaceae</taxon>
        <taxon>Brevibacillus</taxon>
    </lineage>
</organism>
<dbReference type="EMBL" id="BJOD01000100">
    <property type="protein sequence ID" value="GED28744.1"/>
    <property type="molecule type" value="Genomic_DNA"/>
</dbReference>
<dbReference type="Proteomes" id="UP000276178">
    <property type="component" value="Unassembled WGS sequence"/>
</dbReference>
<dbReference type="Pfam" id="PF12645">
    <property type="entry name" value="HTH_16"/>
    <property type="match status" value="1"/>
</dbReference>
<feature type="domain" description="Helix-turn-helix conjugative transposon-like" evidence="1">
    <location>
        <begin position="6"/>
        <end position="40"/>
    </location>
</feature>
<dbReference type="Proteomes" id="UP000317180">
    <property type="component" value="Unassembled WGS sequence"/>
</dbReference>
<reference evidence="2 5" key="2">
    <citation type="submission" date="2019-06" db="EMBL/GenBank/DDBJ databases">
        <title>Whole genome shotgun sequence of Brevibacillus agri NBRC 15538.</title>
        <authorList>
            <person name="Hosoyama A."/>
            <person name="Uohara A."/>
            <person name="Ohji S."/>
            <person name="Ichikawa N."/>
        </authorList>
    </citation>
    <scope>NUCLEOTIDE SEQUENCE [LARGE SCALE GENOMIC DNA]</scope>
    <source>
        <strain evidence="2 5">NBRC 15538</strain>
    </source>
</reference>
<evidence type="ECO:0000259" key="1">
    <source>
        <dbReference type="Pfam" id="PF12645"/>
    </source>
</evidence>
<comment type="caution">
    <text evidence="3">The sequence shown here is derived from an EMBL/GenBank/DDBJ whole genome shotgun (WGS) entry which is preliminary data.</text>
</comment>
<dbReference type="EMBL" id="RHHN01000005">
    <property type="protein sequence ID" value="RNB61531.1"/>
    <property type="molecule type" value="Genomic_DNA"/>
</dbReference>
<protein>
    <recommendedName>
        <fullName evidence="1">Helix-turn-helix conjugative transposon-like domain-containing protein</fullName>
    </recommendedName>
</protein>
<sequence>MLQLKELVLKAQQGDGEALMMILNQFTPAIKKHAKNLGYEDAEADLKAWACRSIMNYKIRSRVN</sequence>
<evidence type="ECO:0000313" key="5">
    <source>
        <dbReference type="Proteomes" id="UP000317180"/>
    </source>
</evidence>
<dbReference type="InterPro" id="IPR024760">
    <property type="entry name" value="HTH_dom_conjug_TS-like"/>
</dbReference>
<reference evidence="3 4" key="1">
    <citation type="submission" date="2018-10" db="EMBL/GenBank/DDBJ databases">
        <title>Phylogenomics of Brevibacillus.</title>
        <authorList>
            <person name="Dunlap C."/>
        </authorList>
    </citation>
    <scope>NUCLEOTIDE SEQUENCE [LARGE SCALE GENOMIC DNA]</scope>
    <source>
        <strain evidence="3 4">NRRL NRS 1219</strain>
    </source>
</reference>
<keyword evidence="5" id="KW-1185">Reference proteome</keyword>
<evidence type="ECO:0000313" key="4">
    <source>
        <dbReference type="Proteomes" id="UP000276178"/>
    </source>
</evidence>
<evidence type="ECO:0000313" key="2">
    <source>
        <dbReference type="EMBL" id="GED28744.1"/>
    </source>
</evidence>
<gene>
    <name evidence="2" type="ORF">BAG01nite_48460</name>
    <name evidence="3" type="ORF">EB820_00785</name>
</gene>
<accession>A0A3M8BDM5</accession>